<sequence>MCLILFSFREDPQMPLVMAANRDEFRERPTEPAHFWPEAPQLLAGRDRIGGGTWMGVTRAGRFAALTNYREPEESTAGKRSRGVLVRDYLMQKVPPRQYLAEVAAEAQSYAGFNLLVGDREQLWYYSNRQGEIVEVQPGIHGLSNALLDTPWPKVERGKEMLSDCGGDWEQEALFQVLADADPAPDHTLPDTGVGLEMERGLSSIWIDLPGYGTRSSTILTVDNNGQVGFVERTFSGEEQEDRLYRFTVS</sequence>
<proteinExistence type="predicted"/>
<dbReference type="Proteomes" id="UP000199387">
    <property type="component" value="Unassembled WGS sequence"/>
</dbReference>
<organism evidence="1 2">
    <name type="scientific">Melghirimyces thermohalophilus</name>
    <dbReference type="NCBI Taxonomy" id="1236220"/>
    <lineage>
        <taxon>Bacteria</taxon>
        <taxon>Bacillati</taxon>
        <taxon>Bacillota</taxon>
        <taxon>Bacilli</taxon>
        <taxon>Bacillales</taxon>
        <taxon>Thermoactinomycetaceae</taxon>
        <taxon>Melghirimyces</taxon>
    </lineage>
</organism>
<dbReference type="PANTHER" id="PTHR17985:SF8">
    <property type="entry name" value="TRANSPORT AND GOLGI ORGANIZATION PROTEIN 2 HOMOLOG"/>
    <property type="match status" value="1"/>
</dbReference>
<dbReference type="AlphaFoldDB" id="A0A1G6K3K6"/>
<dbReference type="Gene3D" id="3.60.60.10">
    <property type="entry name" value="Penicillin V Acylase, Chain A"/>
    <property type="match status" value="1"/>
</dbReference>
<dbReference type="InterPro" id="IPR008551">
    <property type="entry name" value="TANGO2"/>
</dbReference>
<dbReference type="EMBL" id="FMZA01000005">
    <property type="protein sequence ID" value="SDC24866.1"/>
    <property type="molecule type" value="Genomic_DNA"/>
</dbReference>
<dbReference type="RefSeq" id="WP_091567134.1">
    <property type="nucleotide sequence ID" value="NZ_FMZA01000005.1"/>
</dbReference>
<reference evidence="1 2" key="1">
    <citation type="submission" date="2016-10" db="EMBL/GenBank/DDBJ databases">
        <authorList>
            <person name="de Groot N.N."/>
        </authorList>
    </citation>
    <scope>NUCLEOTIDE SEQUENCE [LARGE SCALE GENOMIC DNA]</scope>
    <source>
        <strain evidence="1 2">DSM 45514</strain>
    </source>
</reference>
<name>A0A1G6K3K6_9BACL</name>
<dbReference type="STRING" id="1236220.SAMN04488112_10523"/>
<gene>
    <name evidence="1" type="ORF">SAMN04488112_10523</name>
</gene>
<dbReference type="OrthoDB" id="4380123at2"/>
<evidence type="ECO:0000313" key="2">
    <source>
        <dbReference type="Proteomes" id="UP000199387"/>
    </source>
</evidence>
<protein>
    <submittedName>
        <fullName evidence="1">Uncharacterized conserved protein, contains NRDE domain</fullName>
    </submittedName>
</protein>
<evidence type="ECO:0000313" key="1">
    <source>
        <dbReference type="EMBL" id="SDC24866.1"/>
    </source>
</evidence>
<dbReference type="PANTHER" id="PTHR17985">
    <property type="entry name" value="SER/THR-RICH PROTEIN T10 IN DGCR REGION"/>
    <property type="match status" value="1"/>
</dbReference>
<accession>A0A1G6K3K6</accession>
<dbReference type="Pfam" id="PF05742">
    <property type="entry name" value="TANGO2"/>
    <property type="match status" value="1"/>
</dbReference>
<keyword evidence="2" id="KW-1185">Reference proteome</keyword>